<dbReference type="InterPro" id="IPR004394">
    <property type="entry name" value="Iojap/RsfS/C7orf30"/>
</dbReference>
<name>J9FRC0_9ZZZZ</name>
<dbReference type="GO" id="GO:0043023">
    <property type="term" value="F:ribosomal large subunit binding"/>
    <property type="evidence" value="ECO:0007669"/>
    <property type="project" value="TreeGrafter"/>
</dbReference>
<comment type="caution">
    <text evidence="2">The sequence shown here is derived from an EMBL/GenBank/DDBJ whole genome shotgun (WGS) entry which is preliminary data.</text>
</comment>
<sequence>MNDTKILIEKIKEGIQEKKGRNIIIADLTNIEDTICNYFVICQGNSPSQVVSIVESISEFTRKGTGIKPFAVDGLKNAEWVAMDYAEIMVHVFLPEARYFYDLEHLWADAKLTLIPDLD</sequence>
<proteinExistence type="inferred from homology"/>
<dbReference type="Gene3D" id="3.30.460.10">
    <property type="entry name" value="Beta Polymerase, domain 2"/>
    <property type="match status" value="1"/>
</dbReference>
<dbReference type="AlphaFoldDB" id="J9FRC0"/>
<dbReference type="Pfam" id="PF02410">
    <property type="entry name" value="RsfS"/>
    <property type="match status" value="1"/>
</dbReference>
<dbReference type="PANTHER" id="PTHR21043">
    <property type="entry name" value="IOJAP SUPERFAMILY ORTHOLOG"/>
    <property type="match status" value="1"/>
</dbReference>
<dbReference type="GO" id="GO:0090071">
    <property type="term" value="P:negative regulation of ribosome biogenesis"/>
    <property type="evidence" value="ECO:0007669"/>
    <property type="project" value="TreeGrafter"/>
</dbReference>
<dbReference type="NCBIfam" id="TIGR00090">
    <property type="entry name" value="rsfS_iojap_ybeB"/>
    <property type="match status" value="1"/>
</dbReference>
<dbReference type="SUPFAM" id="SSF81301">
    <property type="entry name" value="Nucleotidyltransferase"/>
    <property type="match status" value="1"/>
</dbReference>
<accession>J9FRC0</accession>
<comment type="similarity">
    <text evidence="1">Belongs to the Iojap/RsfS family.</text>
</comment>
<dbReference type="InterPro" id="IPR043519">
    <property type="entry name" value="NT_sf"/>
</dbReference>
<gene>
    <name evidence="2" type="ORF">EVA_14414</name>
</gene>
<organism evidence="2">
    <name type="scientific">gut metagenome</name>
    <dbReference type="NCBI Taxonomy" id="749906"/>
    <lineage>
        <taxon>unclassified sequences</taxon>
        <taxon>metagenomes</taxon>
        <taxon>organismal metagenomes</taxon>
    </lineage>
</organism>
<dbReference type="HAMAP" id="MF_01477">
    <property type="entry name" value="Iojap_RsfS"/>
    <property type="match status" value="1"/>
</dbReference>
<dbReference type="GO" id="GO:0017148">
    <property type="term" value="P:negative regulation of translation"/>
    <property type="evidence" value="ECO:0007669"/>
    <property type="project" value="TreeGrafter"/>
</dbReference>
<dbReference type="PANTHER" id="PTHR21043:SF0">
    <property type="entry name" value="MITOCHONDRIAL ASSEMBLY OF RIBOSOMAL LARGE SUBUNIT PROTEIN 1"/>
    <property type="match status" value="1"/>
</dbReference>
<protein>
    <submittedName>
        <fullName evidence="2">Iojap-like protein</fullName>
    </submittedName>
</protein>
<reference evidence="2" key="1">
    <citation type="journal article" date="2012" name="PLoS ONE">
        <title>Gene sets for utilization of primary and secondary nutrition supplies in the distal gut of endangered iberian lynx.</title>
        <authorList>
            <person name="Alcaide M."/>
            <person name="Messina E."/>
            <person name="Richter M."/>
            <person name="Bargiela R."/>
            <person name="Peplies J."/>
            <person name="Huws S.A."/>
            <person name="Newbold C.J."/>
            <person name="Golyshin P.N."/>
            <person name="Simon M.A."/>
            <person name="Lopez G."/>
            <person name="Yakimov M.M."/>
            <person name="Ferrer M."/>
        </authorList>
    </citation>
    <scope>NUCLEOTIDE SEQUENCE</scope>
</reference>
<evidence type="ECO:0000256" key="1">
    <source>
        <dbReference type="ARBA" id="ARBA00010574"/>
    </source>
</evidence>
<dbReference type="EMBL" id="AMCI01004735">
    <property type="protein sequence ID" value="EJW97501.1"/>
    <property type="molecule type" value="Genomic_DNA"/>
</dbReference>
<evidence type="ECO:0000313" key="2">
    <source>
        <dbReference type="EMBL" id="EJW97501.1"/>
    </source>
</evidence>